<accession>A0ABV9EQ24</accession>
<sequence>MAKLPYVKNKKVTDLTGKEGDDKTGCPEGTARRSFEVAADFEHAPTQATSERGIEYELMLIGLAYKRDGGFGSTQDGLVVTAWRKEVPGITFMLVTRSTAPNIVYSGRSDCLPDGTPKVVRLP</sequence>
<comment type="caution">
    <text evidence="1">The sequence shown here is derived from an EMBL/GenBank/DDBJ whole genome shotgun (WGS) entry which is preliminary data.</text>
</comment>
<gene>
    <name evidence="1" type="ORF">ACFO8L_37180</name>
</gene>
<dbReference type="EMBL" id="JBHSFN010000037">
    <property type="protein sequence ID" value="MFC4591776.1"/>
    <property type="molecule type" value="Genomic_DNA"/>
</dbReference>
<organism evidence="1 2">
    <name type="scientific">Sphaerisporangium corydalis</name>
    <dbReference type="NCBI Taxonomy" id="1441875"/>
    <lineage>
        <taxon>Bacteria</taxon>
        <taxon>Bacillati</taxon>
        <taxon>Actinomycetota</taxon>
        <taxon>Actinomycetes</taxon>
        <taxon>Streptosporangiales</taxon>
        <taxon>Streptosporangiaceae</taxon>
        <taxon>Sphaerisporangium</taxon>
    </lineage>
</organism>
<name>A0ABV9EQ24_9ACTN</name>
<evidence type="ECO:0000313" key="2">
    <source>
        <dbReference type="Proteomes" id="UP001595891"/>
    </source>
</evidence>
<reference evidence="2" key="1">
    <citation type="journal article" date="2019" name="Int. J. Syst. Evol. Microbiol.">
        <title>The Global Catalogue of Microorganisms (GCM) 10K type strain sequencing project: providing services to taxonomists for standard genome sequencing and annotation.</title>
        <authorList>
            <consortium name="The Broad Institute Genomics Platform"/>
            <consortium name="The Broad Institute Genome Sequencing Center for Infectious Disease"/>
            <person name="Wu L."/>
            <person name="Ma J."/>
        </authorList>
    </citation>
    <scope>NUCLEOTIDE SEQUENCE [LARGE SCALE GENOMIC DNA]</scope>
    <source>
        <strain evidence="2">CCUG 49560</strain>
    </source>
</reference>
<keyword evidence="2" id="KW-1185">Reference proteome</keyword>
<protein>
    <submittedName>
        <fullName evidence="1">Uncharacterized protein</fullName>
    </submittedName>
</protein>
<evidence type="ECO:0000313" key="1">
    <source>
        <dbReference type="EMBL" id="MFC4591776.1"/>
    </source>
</evidence>
<dbReference type="RefSeq" id="WP_262845591.1">
    <property type="nucleotide sequence ID" value="NZ_JANZYP010000040.1"/>
</dbReference>
<proteinExistence type="predicted"/>
<dbReference type="Proteomes" id="UP001595891">
    <property type="component" value="Unassembled WGS sequence"/>
</dbReference>